<keyword evidence="2" id="KW-1185">Reference proteome</keyword>
<protein>
    <submittedName>
        <fullName evidence="1">Uncharacterized protein</fullName>
    </submittedName>
</protein>
<accession>A0ACB6RM68</accession>
<evidence type="ECO:0000313" key="1">
    <source>
        <dbReference type="EMBL" id="KAF2623121.1"/>
    </source>
</evidence>
<evidence type="ECO:0000313" key="2">
    <source>
        <dbReference type="Proteomes" id="UP000799754"/>
    </source>
</evidence>
<organism evidence="1 2">
    <name type="scientific">Macroventuria anomochaeta</name>
    <dbReference type="NCBI Taxonomy" id="301207"/>
    <lineage>
        <taxon>Eukaryota</taxon>
        <taxon>Fungi</taxon>
        <taxon>Dikarya</taxon>
        <taxon>Ascomycota</taxon>
        <taxon>Pezizomycotina</taxon>
        <taxon>Dothideomycetes</taxon>
        <taxon>Pleosporomycetidae</taxon>
        <taxon>Pleosporales</taxon>
        <taxon>Pleosporineae</taxon>
        <taxon>Didymellaceae</taxon>
        <taxon>Macroventuria</taxon>
    </lineage>
</organism>
<dbReference type="Proteomes" id="UP000799754">
    <property type="component" value="Unassembled WGS sequence"/>
</dbReference>
<name>A0ACB6RM68_9PLEO</name>
<reference evidence="1" key="1">
    <citation type="journal article" date="2020" name="Stud. Mycol.">
        <title>101 Dothideomycetes genomes: a test case for predicting lifestyles and emergence of pathogens.</title>
        <authorList>
            <person name="Haridas S."/>
            <person name="Albert R."/>
            <person name="Binder M."/>
            <person name="Bloem J."/>
            <person name="Labutti K."/>
            <person name="Salamov A."/>
            <person name="Andreopoulos B."/>
            <person name="Baker S."/>
            <person name="Barry K."/>
            <person name="Bills G."/>
            <person name="Bluhm B."/>
            <person name="Cannon C."/>
            <person name="Castanera R."/>
            <person name="Culley D."/>
            <person name="Daum C."/>
            <person name="Ezra D."/>
            <person name="Gonzalez J."/>
            <person name="Henrissat B."/>
            <person name="Kuo A."/>
            <person name="Liang C."/>
            <person name="Lipzen A."/>
            <person name="Lutzoni F."/>
            <person name="Magnuson J."/>
            <person name="Mondo S."/>
            <person name="Nolan M."/>
            <person name="Ohm R."/>
            <person name="Pangilinan J."/>
            <person name="Park H.-J."/>
            <person name="Ramirez L."/>
            <person name="Alfaro M."/>
            <person name="Sun H."/>
            <person name="Tritt A."/>
            <person name="Yoshinaga Y."/>
            <person name="Zwiers L.-H."/>
            <person name="Turgeon B."/>
            <person name="Goodwin S."/>
            <person name="Spatafora J."/>
            <person name="Crous P."/>
            <person name="Grigoriev I."/>
        </authorList>
    </citation>
    <scope>NUCLEOTIDE SEQUENCE</scope>
    <source>
        <strain evidence="1">CBS 525.71</strain>
    </source>
</reference>
<proteinExistence type="predicted"/>
<comment type="caution">
    <text evidence="1">The sequence shown here is derived from an EMBL/GenBank/DDBJ whole genome shotgun (WGS) entry which is preliminary data.</text>
</comment>
<dbReference type="EMBL" id="MU006739">
    <property type="protein sequence ID" value="KAF2623121.1"/>
    <property type="molecule type" value="Genomic_DNA"/>
</dbReference>
<sequence>MGRGGMKMLKILENLHENDLDVIPCYDESQFEHANIGKNMSCQTLVDISSTARDVATEEKAVKAKAQHKVEQKKAHEATDIKAAQEMKPVSKPPRPRKPREKTAIAAATATPPATDAGLGTQIYSLGHSNLQMGTGLAQPLPHHSNNIEAMTAPLCIAAVL</sequence>
<gene>
    <name evidence="1" type="ORF">BU25DRAFT_425133</name>
</gene>